<dbReference type="EMBL" id="UINC01130830">
    <property type="protein sequence ID" value="SVD12146.1"/>
    <property type="molecule type" value="Genomic_DNA"/>
</dbReference>
<gene>
    <name evidence="1" type="ORF">METZ01_LOCUS365000</name>
</gene>
<protein>
    <submittedName>
        <fullName evidence="1">Uncharacterized protein</fullName>
    </submittedName>
</protein>
<reference evidence="1" key="1">
    <citation type="submission" date="2018-05" db="EMBL/GenBank/DDBJ databases">
        <authorList>
            <person name="Lanie J.A."/>
            <person name="Ng W.-L."/>
            <person name="Kazmierczak K.M."/>
            <person name="Andrzejewski T.M."/>
            <person name="Davidsen T.M."/>
            <person name="Wayne K.J."/>
            <person name="Tettelin H."/>
            <person name="Glass J.I."/>
            <person name="Rusch D."/>
            <person name="Podicherti R."/>
            <person name="Tsui H.-C.T."/>
            <person name="Winkler M.E."/>
        </authorList>
    </citation>
    <scope>NUCLEOTIDE SEQUENCE</scope>
</reference>
<feature type="non-terminal residue" evidence="1">
    <location>
        <position position="1"/>
    </location>
</feature>
<evidence type="ECO:0000313" key="1">
    <source>
        <dbReference type="EMBL" id="SVD12146.1"/>
    </source>
</evidence>
<proteinExistence type="predicted"/>
<dbReference type="AlphaFoldDB" id="A0A382SQM8"/>
<name>A0A382SQM8_9ZZZZ</name>
<sequence length="28" mass="3360">TRNAINKAMHITDTYPQRKLYIQIYPPI</sequence>
<accession>A0A382SQM8</accession>
<feature type="non-terminal residue" evidence="1">
    <location>
        <position position="28"/>
    </location>
</feature>
<organism evidence="1">
    <name type="scientific">marine metagenome</name>
    <dbReference type="NCBI Taxonomy" id="408172"/>
    <lineage>
        <taxon>unclassified sequences</taxon>
        <taxon>metagenomes</taxon>
        <taxon>ecological metagenomes</taxon>
    </lineage>
</organism>